<keyword evidence="6" id="KW-1133">Transmembrane helix</keyword>
<dbReference type="SUPFAM" id="SSF55031">
    <property type="entry name" value="Bacterial exopeptidase dimerisation domain"/>
    <property type="match status" value="1"/>
</dbReference>
<evidence type="ECO:0000256" key="2">
    <source>
        <dbReference type="ARBA" id="ARBA00022670"/>
    </source>
</evidence>
<accession>A0A7C4PKR0</accession>
<dbReference type="Pfam" id="PF01546">
    <property type="entry name" value="Peptidase_M20"/>
    <property type="match status" value="1"/>
</dbReference>
<dbReference type="Gene3D" id="3.40.630.10">
    <property type="entry name" value="Zn peptidases"/>
    <property type="match status" value="1"/>
</dbReference>
<dbReference type="SUPFAM" id="SSF53187">
    <property type="entry name" value="Zn-dependent exopeptidases"/>
    <property type="match status" value="1"/>
</dbReference>
<dbReference type="CDD" id="cd05674">
    <property type="entry name" value="M20_yscS"/>
    <property type="match status" value="1"/>
</dbReference>
<dbReference type="AlphaFoldDB" id="A0A7C4PKR0"/>
<dbReference type="PROSITE" id="PS00758">
    <property type="entry name" value="ARGE_DAPE_CPG2_1"/>
    <property type="match status" value="1"/>
</dbReference>
<evidence type="ECO:0000256" key="1">
    <source>
        <dbReference type="ARBA" id="ARBA00006247"/>
    </source>
</evidence>
<feature type="domain" description="Peptidase M20 dimerisation" evidence="7">
    <location>
        <begin position="240"/>
        <end position="381"/>
    </location>
</feature>
<keyword evidence="5" id="KW-0862">Zinc</keyword>
<comment type="similarity">
    <text evidence="1">Belongs to the peptidase M20A family.</text>
</comment>
<evidence type="ECO:0000313" key="8">
    <source>
        <dbReference type="EMBL" id="HGS21009.1"/>
    </source>
</evidence>
<dbReference type="InterPro" id="IPR001261">
    <property type="entry name" value="ArgE/DapE_CS"/>
</dbReference>
<evidence type="ECO:0000256" key="5">
    <source>
        <dbReference type="ARBA" id="ARBA00022833"/>
    </source>
</evidence>
<dbReference type="GO" id="GO:0046872">
    <property type="term" value="F:metal ion binding"/>
    <property type="evidence" value="ECO:0007669"/>
    <property type="project" value="UniProtKB-KW"/>
</dbReference>
<dbReference type="FunFam" id="3.40.630.10:FF:000027">
    <property type="entry name" value="N-fatty-acyl-amino acid synthase/hydrolase PM20D1"/>
    <property type="match status" value="1"/>
</dbReference>
<dbReference type="EMBL" id="DSYK01000204">
    <property type="protein sequence ID" value="HGS21009.1"/>
    <property type="molecule type" value="Genomic_DNA"/>
</dbReference>
<dbReference type="InterPro" id="IPR011650">
    <property type="entry name" value="Peptidase_M20_dimer"/>
</dbReference>
<dbReference type="InterPro" id="IPR047177">
    <property type="entry name" value="Pept_M20A"/>
</dbReference>
<evidence type="ECO:0000256" key="4">
    <source>
        <dbReference type="ARBA" id="ARBA00022801"/>
    </source>
</evidence>
<protein>
    <submittedName>
        <fullName evidence="8">M20/M25/M40 family metallo-hydrolase</fullName>
    </submittedName>
</protein>
<dbReference type="GO" id="GO:0006508">
    <property type="term" value="P:proteolysis"/>
    <property type="evidence" value="ECO:0007669"/>
    <property type="project" value="UniProtKB-KW"/>
</dbReference>
<name>A0A7C4PKR0_9CHLR</name>
<dbReference type="InterPro" id="IPR036264">
    <property type="entry name" value="Bact_exopeptidase_dim_dom"/>
</dbReference>
<comment type="caution">
    <text evidence="8">The sequence shown here is derived from an EMBL/GenBank/DDBJ whole genome shotgun (WGS) entry which is preliminary data.</text>
</comment>
<dbReference type="Gene3D" id="3.30.70.360">
    <property type="match status" value="1"/>
</dbReference>
<feature type="transmembrane region" description="Helical" evidence="6">
    <location>
        <begin position="298"/>
        <end position="318"/>
    </location>
</feature>
<sequence length="489" mass="53752">MFANVLIVLLVLVLFFLAVLLVRTALYGRPPQPVEPAALAEVSGEVVAEHLAEIIRHRTVSELDPDKIDYTAFTELRASLEKLYPRVHSTLRLDPVNRYSLLYTWKGKDERLPPVLLASHSDVVPVDPASRSEWKYPPFEGRLAEGYLWGRGTLDNKNTLIAMLEAVETLLKNGFQPERTVLLAIGHDEEVGGRQGAAQIAGRIQAYNTRLAAVLDEGGAVFSSGIVPGVKLPLALVGITEKGYLTLHLEAEGQGGHAAYPPRHTVIGVLARAIAALEDAPMRARTALAELMFEHLGAFLPFGLRLVFANFWLFRLLFRRVMLKNPRMAAMMRTTAAVTMISGGIKDNVLPAHASAVVNFRLLPGDRIADVVQHVRKVVGEGTVQLHIPEGAAWESPPVSPVDGATFRSLSQVIQQVYPEALVAPYLVMGATDARHYASVCDHIYRFSPMILDEEGVASIHNKNERIPIDVLARMVQFYVQLIQAWGAA</sequence>
<evidence type="ECO:0000259" key="7">
    <source>
        <dbReference type="Pfam" id="PF07687"/>
    </source>
</evidence>
<dbReference type="Gene3D" id="1.10.150.900">
    <property type="match status" value="1"/>
</dbReference>
<proteinExistence type="inferred from homology"/>
<dbReference type="PANTHER" id="PTHR45962">
    <property type="entry name" value="N-FATTY-ACYL-AMINO ACID SYNTHASE/HYDROLASE PM20D1"/>
    <property type="match status" value="1"/>
</dbReference>
<keyword evidence="6" id="KW-0812">Transmembrane</keyword>
<keyword evidence="3" id="KW-0479">Metal-binding</keyword>
<reference evidence="8" key="1">
    <citation type="journal article" date="2020" name="mSystems">
        <title>Genome- and Community-Level Interaction Insights into Carbon Utilization and Element Cycling Functions of Hydrothermarchaeota in Hydrothermal Sediment.</title>
        <authorList>
            <person name="Zhou Z."/>
            <person name="Liu Y."/>
            <person name="Xu W."/>
            <person name="Pan J."/>
            <person name="Luo Z.H."/>
            <person name="Li M."/>
        </authorList>
    </citation>
    <scope>NUCLEOTIDE SEQUENCE [LARGE SCALE GENOMIC DNA]</scope>
    <source>
        <strain evidence="8">SpSt-573</strain>
    </source>
</reference>
<gene>
    <name evidence="8" type="ORF">ENT37_03975</name>
</gene>
<dbReference type="GO" id="GO:0008233">
    <property type="term" value="F:peptidase activity"/>
    <property type="evidence" value="ECO:0007669"/>
    <property type="project" value="UniProtKB-KW"/>
</dbReference>
<dbReference type="Pfam" id="PF07687">
    <property type="entry name" value="M20_dimer"/>
    <property type="match status" value="1"/>
</dbReference>
<keyword evidence="4 8" id="KW-0378">Hydrolase</keyword>
<keyword evidence="6" id="KW-0472">Membrane</keyword>
<keyword evidence="2" id="KW-0645">Protease</keyword>
<dbReference type="PANTHER" id="PTHR45962:SF1">
    <property type="entry name" value="N-FATTY-ACYL-AMINO ACID SYNTHASE_HYDROLASE PM20D1"/>
    <property type="match status" value="1"/>
</dbReference>
<dbReference type="InterPro" id="IPR002933">
    <property type="entry name" value="Peptidase_M20"/>
</dbReference>
<evidence type="ECO:0000256" key="6">
    <source>
        <dbReference type="SAM" id="Phobius"/>
    </source>
</evidence>
<organism evidence="8">
    <name type="scientific">Anaerolinea thermolimosa</name>
    <dbReference type="NCBI Taxonomy" id="229919"/>
    <lineage>
        <taxon>Bacteria</taxon>
        <taxon>Bacillati</taxon>
        <taxon>Chloroflexota</taxon>
        <taxon>Anaerolineae</taxon>
        <taxon>Anaerolineales</taxon>
        <taxon>Anaerolineaceae</taxon>
        <taxon>Anaerolinea</taxon>
    </lineage>
</organism>
<evidence type="ECO:0000256" key="3">
    <source>
        <dbReference type="ARBA" id="ARBA00022723"/>
    </source>
</evidence>